<dbReference type="GO" id="GO:0043115">
    <property type="term" value="F:precorrin-2 dehydrogenase activity"/>
    <property type="evidence" value="ECO:0007669"/>
    <property type="project" value="UniProtKB-EC"/>
</dbReference>
<evidence type="ECO:0000256" key="2">
    <source>
        <dbReference type="ARBA" id="ARBA00012400"/>
    </source>
</evidence>
<protein>
    <recommendedName>
        <fullName evidence="2">precorrin-2 dehydrogenase</fullName>
        <ecNumber evidence="2">1.3.1.76</ecNumber>
    </recommendedName>
</protein>
<dbReference type="GO" id="GO:0004325">
    <property type="term" value="F:ferrochelatase activity"/>
    <property type="evidence" value="ECO:0007669"/>
    <property type="project" value="InterPro"/>
</dbReference>
<keyword evidence="4" id="KW-0520">NAD</keyword>
<keyword evidence="3" id="KW-0560">Oxidoreductase</keyword>
<gene>
    <name evidence="7" type="ORF">HZS54_21885</name>
</gene>
<name>A0A7D5PD71_9EURY</name>
<evidence type="ECO:0000313" key="8">
    <source>
        <dbReference type="Proteomes" id="UP000509346"/>
    </source>
</evidence>
<dbReference type="OrthoDB" id="10510at2157"/>
<dbReference type="Gene3D" id="3.40.50.720">
    <property type="entry name" value="NAD(P)-binding Rossmann-like Domain"/>
    <property type="match status" value="1"/>
</dbReference>
<accession>A0A7D5PD71</accession>
<evidence type="ECO:0000256" key="5">
    <source>
        <dbReference type="ARBA" id="ARBA00023244"/>
    </source>
</evidence>
<dbReference type="GeneID" id="56085300"/>
<comment type="catalytic activity">
    <reaction evidence="6">
        <text>precorrin-2 + NAD(+) = sirohydrochlorin + NADH + 2 H(+)</text>
        <dbReference type="Rhea" id="RHEA:15613"/>
        <dbReference type="ChEBI" id="CHEBI:15378"/>
        <dbReference type="ChEBI" id="CHEBI:57540"/>
        <dbReference type="ChEBI" id="CHEBI:57945"/>
        <dbReference type="ChEBI" id="CHEBI:58351"/>
        <dbReference type="ChEBI" id="CHEBI:58827"/>
        <dbReference type="EC" id="1.3.1.76"/>
    </reaction>
</comment>
<proteinExistence type="predicted"/>
<dbReference type="PANTHER" id="PTHR35330:SF1">
    <property type="entry name" value="SIROHEME BIOSYNTHESIS PROTEIN MET8"/>
    <property type="match status" value="1"/>
</dbReference>
<sequence>MIPLLHDFDGETVLVFGGGRVGARKARRFAREARVVVVSPTFAGEDGDERADFGDAELVREAPEPEDVPDWFDRTDPALAVAATDSEALNERIEAVARERGALVNRADRHGGREPGSVVVPATVRDDPVVAAVATGGASPALSRLLRQRIETEIADAGAMAELTGEIRAELQAEGVDPAVRRDAVRAVVRSDAVWKALDSGVPKGRQVAADVISDVTGETA</sequence>
<evidence type="ECO:0000256" key="6">
    <source>
        <dbReference type="ARBA" id="ARBA00047561"/>
    </source>
</evidence>
<dbReference type="Proteomes" id="UP000509346">
    <property type="component" value="Chromosome"/>
</dbReference>
<evidence type="ECO:0000256" key="4">
    <source>
        <dbReference type="ARBA" id="ARBA00023027"/>
    </source>
</evidence>
<dbReference type="RefSeq" id="WP_179919221.1">
    <property type="nucleotide sequence ID" value="NZ_CP058909.1"/>
</dbReference>
<evidence type="ECO:0000256" key="3">
    <source>
        <dbReference type="ARBA" id="ARBA00023002"/>
    </source>
</evidence>
<dbReference type="GO" id="GO:0019354">
    <property type="term" value="P:siroheme biosynthetic process"/>
    <property type="evidence" value="ECO:0007669"/>
    <property type="project" value="UniProtKB-UniPathway"/>
</dbReference>
<dbReference type="InterPro" id="IPR036291">
    <property type="entry name" value="NAD(P)-bd_dom_sf"/>
</dbReference>
<dbReference type="SUPFAM" id="SSF75615">
    <property type="entry name" value="Siroheme synthase middle domains-like"/>
    <property type="match status" value="1"/>
</dbReference>
<keyword evidence="8" id="KW-1185">Reference proteome</keyword>
<reference evidence="7 8" key="1">
    <citation type="submission" date="2020-07" db="EMBL/GenBank/DDBJ databases">
        <title>Halosimplex litoreum sp. nov. and Halosimplex rubrum sp. nov., isolated from different salt environments.</title>
        <authorList>
            <person name="Cui H."/>
        </authorList>
    </citation>
    <scope>NUCLEOTIDE SEQUENCE [LARGE SCALE GENOMIC DNA]</scope>
    <source>
        <strain evidence="7 8">R2</strain>
    </source>
</reference>
<dbReference type="EMBL" id="CP058909">
    <property type="protein sequence ID" value="QLH84125.1"/>
    <property type="molecule type" value="Genomic_DNA"/>
</dbReference>
<dbReference type="Gene3D" id="3.30.160.110">
    <property type="entry name" value="Siroheme synthase, domain 2"/>
    <property type="match status" value="1"/>
</dbReference>
<keyword evidence="5" id="KW-0627">Porphyrin biosynthesis</keyword>
<dbReference type="AlphaFoldDB" id="A0A7D5PD71"/>
<dbReference type="PANTHER" id="PTHR35330">
    <property type="entry name" value="SIROHEME BIOSYNTHESIS PROTEIN MET8"/>
    <property type="match status" value="1"/>
</dbReference>
<dbReference type="KEGG" id="hpel:HZS54_21885"/>
<evidence type="ECO:0000256" key="1">
    <source>
        <dbReference type="ARBA" id="ARBA00005010"/>
    </source>
</evidence>
<comment type="pathway">
    <text evidence="1">Porphyrin-containing compound metabolism; siroheme biosynthesis; sirohydrochlorin from precorrin-2: step 1/1.</text>
</comment>
<dbReference type="InterPro" id="IPR028161">
    <property type="entry name" value="Met8-like"/>
</dbReference>
<dbReference type="EC" id="1.3.1.76" evidence="2"/>
<dbReference type="UniPathway" id="UPA00262">
    <property type="reaction ID" value="UER00222"/>
</dbReference>
<dbReference type="InterPro" id="IPR006367">
    <property type="entry name" value="Sirohaem_synthase_N"/>
</dbReference>
<dbReference type="Pfam" id="PF13241">
    <property type="entry name" value="NAD_binding_7"/>
    <property type="match status" value="1"/>
</dbReference>
<dbReference type="SUPFAM" id="SSF51735">
    <property type="entry name" value="NAD(P)-binding Rossmann-fold domains"/>
    <property type="match status" value="1"/>
</dbReference>
<evidence type="ECO:0000313" key="7">
    <source>
        <dbReference type="EMBL" id="QLH84125.1"/>
    </source>
</evidence>
<dbReference type="NCBIfam" id="TIGR01470">
    <property type="entry name" value="cysG_Nterm"/>
    <property type="match status" value="1"/>
</dbReference>
<organism evidence="7 8">
    <name type="scientific">Halosimplex pelagicum</name>
    <dbReference type="NCBI Taxonomy" id="869886"/>
    <lineage>
        <taxon>Archaea</taxon>
        <taxon>Methanobacteriati</taxon>
        <taxon>Methanobacteriota</taxon>
        <taxon>Stenosarchaea group</taxon>
        <taxon>Halobacteria</taxon>
        <taxon>Halobacteriales</taxon>
        <taxon>Haloarculaceae</taxon>
        <taxon>Halosimplex</taxon>
    </lineage>
</organism>